<evidence type="ECO:0000259" key="10">
    <source>
        <dbReference type="Pfam" id="PF01467"/>
    </source>
</evidence>
<evidence type="ECO:0000256" key="4">
    <source>
        <dbReference type="ARBA" id="ARBA00022741"/>
    </source>
</evidence>
<feature type="binding site" evidence="9">
    <location>
        <position position="9"/>
    </location>
    <ligand>
        <name>substrate</name>
    </ligand>
</feature>
<evidence type="ECO:0000256" key="6">
    <source>
        <dbReference type="ARBA" id="ARBA00022842"/>
    </source>
</evidence>
<dbReference type="NCBIfam" id="TIGR00125">
    <property type="entry name" value="cyt_tran_rel"/>
    <property type="match status" value="1"/>
</dbReference>
<evidence type="ECO:0000256" key="8">
    <source>
        <dbReference type="ARBA" id="ARBA00029346"/>
    </source>
</evidence>
<feature type="binding site" evidence="9">
    <location>
        <begin position="89"/>
        <end position="91"/>
    </location>
    <ligand>
        <name>ATP</name>
        <dbReference type="ChEBI" id="CHEBI:30616"/>
    </ligand>
</feature>
<feature type="binding site" evidence="9">
    <location>
        <position position="99"/>
    </location>
    <ligand>
        <name>ATP</name>
        <dbReference type="ChEBI" id="CHEBI:30616"/>
    </ligand>
</feature>
<dbReference type="InterPro" id="IPR001980">
    <property type="entry name" value="PPAT"/>
</dbReference>
<keyword evidence="2 9" id="KW-0808">Transferase</keyword>
<evidence type="ECO:0000256" key="5">
    <source>
        <dbReference type="ARBA" id="ARBA00022840"/>
    </source>
</evidence>
<dbReference type="RefSeq" id="WP_076701238.1">
    <property type="nucleotide sequence ID" value="NZ_MRDE01000009.1"/>
</dbReference>
<keyword evidence="1 9" id="KW-0963">Cytoplasm</keyword>
<dbReference type="AlphaFoldDB" id="A0A1R1LLD7"/>
<comment type="function">
    <text evidence="9">Reversibly transfers an adenylyl group from ATP to 4'-phosphopantetheine, yielding dephospho-CoA (dPCoA) and pyrophosphate.</text>
</comment>
<dbReference type="GO" id="GO:0005524">
    <property type="term" value="F:ATP binding"/>
    <property type="evidence" value="ECO:0007669"/>
    <property type="project" value="UniProtKB-KW"/>
</dbReference>
<dbReference type="Pfam" id="PF01467">
    <property type="entry name" value="CTP_transf_like"/>
    <property type="match status" value="1"/>
</dbReference>
<comment type="caution">
    <text evidence="11">The sequence shown here is derived from an EMBL/GenBank/DDBJ whole genome shotgun (WGS) entry which is preliminary data.</text>
</comment>
<evidence type="ECO:0000256" key="3">
    <source>
        <dbReference type="ARBA" id="ARBA00022695"/>
    </source>
</evidence>
<keyword evidence="4 9" id="KW-0547">Nucleotide-binding</keyword>
<comment type="similarity">
    <text evidence="9">Belongs to the bacterial CoaD family.</text>
</comment>
<feature type="binding site" evidence="9">
    <location>
        <position position="74"/>
    </location>
    <ligand>
        <name>substrate</name>
    </ligand>
</feature>
<accession>A0A1R1LLD7</accession>
<evidence type="ECO:0000313" key="12">
    <source>
        <dbReference type="Proteomes" id="UP000187085"/>
    </source>
</evidence>
<evidence type="ECO:0000256" key="2">
    <source>
        <dbReference type="ARBA" id="ARBA00022679"/>
    </source>
</evidence>
<feature type="binding site" evidence="9">
    <location>
        <position position="41"/>
    </location>
    <ligand>
        <name>substrate</name>
    </ligand>
</feature>
<dbReference type="InterPro" id="IPR014729">
    <property type="entry name" value="Rossmann-like_a/b/a_fold"/>
</dbReference>
<dbReference type="PRINTS" id="PR01020">
    <property type="entry name" value="LPSBIOSNTHSS"/>
</dbReference>
<keyword evidence="3 9" id="KW-0548">Nucleotidyltransferase</keyword>
<dbReference type="Gene3D" id="3.40.50.620">
    <property type="entry name" value="HUPs"/>
    <property type="match status" value="1"/>
</dbReference>
<keyword evidence="12" id="KW-1185">Reference proteome</keyword>
<comment type="subunit">
    <text evidence="9">Homohexamer.</text>
</comment>
<dbReference type="CDD" id="cd02163">
    <property type="entry name" value="PPAT"/>
    <property type="match status" value="1"/>
</dbReference>
<dbReference type="EC" id="2.7.7.3" evidence="9"/>
<keyword evidence="5 9" id="KW-0067">ATP-binding</keyword>
<keyword evidence="7 9" id="KW-0173">Coenzyme A biosynthesis</keyword>
<comment type="cofactor">
    <cofactor evidence="9">
        <name>Mg(2+)</name>
        <dbReference type="ChEBI" id="CHEBI:18420"/>
    </cofactor>
</comment>
<dbReference type="NCBIfam" id="TIGR01510">
    <property type="entry name" value="coaD_prev_kdtB"/>
    <property type="match status" value="1"/>
</dbReference>
<feature type="binding site" evidence="9">
    <location>
        <begin position="9"/>
        <end position="10"/>
    </location>
    <ligand>
        <name>ATP</name>
        <dbReference type="ChEBI" id="CHEBI:30616"/>
    </ligand>
</feature>
<dbReference type="Proteomes" id="UP000187085">
    <property type="component" value="Unassembled WGS sequence"/>
</dbReference>
<reference evidence="11 12" key="1">
    <citation type="submission" date="2016-12" db="EMBL/GenBank/DDBJ databases">
        <title>Draft genome of Tersicoccus phoenicis 1P05MA.</title>
        <authorList>
            <person name="Nakajima Y."/>
            <person name="Yoshizawa S."/>
            <person name="Nakamura K."/>
            <person name="Ogura Y."/>
            <person name="Hayashi T."/>
            <person name="Kogure K."/>
        </authorList>
    </citation>
    <scope>NUCLEOTIDE SEQUENCE [LARGE SCALE GENOMIC DNA]</scope>
    <source>
        <strain evidence="11 12">1p05MA</strain>
    </source>
</reference>
<dbReference type="EMBL" id="MRDE01000009">
    <property type="protein sequence ID" value="OMH28299.1"/>
    <property type="molecule type" value="Genomic_DNA"/>
</dbReference>
<dbReference type="HAMAP" id="MF_00151">
    <property type="entry name" value="PPAT_bact"/>
    <property type="match status" value="1"/>
</dbReference>
<feature type="binding site" evidence="9">
    <location>
        <position position="17"/>
    </location>
    <ligand>
        <name>ATP</name>
        <dbReference type="ChEBI" id="CHEBI:30616"/>
    </ligand>
</feature>
<dbReference type="GO" id="GO:0005737">
    <property type="term" value="C:cytoplasm"/>
    <property type="evidence" value="ECO:0007669"/>
    <property type="project" value="UniProtKB-SubCell"/>
</dbReference>
<gene>
    <name evidence="9" type="primary">coaD</name>
    <name evidence="11" type="ORF">BKD30_01990</name>
</gene>
<dbReference type="PANTHER" id="PTHR21342">
    <property type="entry name" value="PHOSPHOPANTETHEINE ADENYLYLTRANSFERASE"/>
    <property type="match status" value="1"/>
</dbReference>
<comment type="catalytic activity">
    <reaction evidence="8 9">
        <text>(R)-4'-phosphopantetheine + ATP + H(+) = 3'-dephospho-CoA + diphosphate</text>
        <dbReference type="Rhea" id="RHEA:19801"/>
        <dbReference type="ChEBI" id="CHEBI:15378"/>
        <dbReference type="ChEBI" id="CHEBI:30616"/>
        <dbReference type="ChEBI" id="CHEBI:33019"/>
        <dbReference type="ChEBI" id="CHEBI:57328"/>
        <dbReference type="ChEBI" id="CHEBI:61723"/>
        <dbReference type="EC" id="2.7.7.3"/>
    </reaction>
</comment>
<feature type="site" description="Transition state stabilizer" evidence="9">
    <location>
        <position position="17"/>
    </location>
</feature>
<dbReference type="SUPFAM" id="SSF52374">
    <property type="entry name" value="Nucleotidylyl transferase"/>
    <property type="match status" value="1"/>
</dbReference>
<feature type="binding site" evidence="9">
    <location>
        <position position="88"/>
    </location>
    <ligand>
        <name>substrate</name>
    </ligand>
</feature>
<dbReference type="STRING" id="554083.BKD30_01990"/>
<dbReference type="UniPathway" id="UPA00241">
    <property type="reaction ID" value="UER00355"/>
</dbReference>
<evidence type="ECO:0000256" key="1">
    <source>
        <dbReference type="ARBA" id="ARBA00022490"/>
    </source>
</evidence>
<dbReference type="GO" id="GO:0015937">
    <property type="term" value="P:coenzyme A biosynthetic process"/>
    <property type="evidence" value="ECO:0007669"/>
    <property type="project" value="UniProtKB-UniRule"/>
</dbReference>
<sequence>MRRAVCPGSFDPLHNGHLEIIARACNLFDEIIVAVSTNPAKSYRFTLEERLQMTRETLSALRGITIEAMGEGLLAEFCRRHGADAIVRGVRTSADFTFEVPMATMNRHLTGVETVFLAADAAYVHLSSTLLKEVASLGGDISGFVPRSVYRRMTAPSPGRA</sequence>
<protein>
    <recommendedName>
        <fullName evidence="9">Phosphopantetheine adenylyltransferase</fullName>
        <ecNumber evidence="9">2.7.7.3</ecNumber>
    </recommendedName>
    <alternativeName>
        <fullName evidence="9">Dephospho-CoA pyrophosphorylase</fullName>
    </alternativeName>
    <alternativeName>
        <fullName evidence="9">Pantetheine-phosphate adenylyltransferase</fullName>
        <shortName evidence="9">PPAT</shortName>
    </alternativeName>
</protein>
<dbReference type="PANTHER" id="PTHR21342:SF1">
    <property type="entry name" value="PHOSPHOPANTETHEINE ADENYLYLTRANSFERASE"/>
    <property type="match status" value="1"/>
</dbReference>
<dbReference type="GO" id="GO:0004595">
    <property type="term" value="F:pantetheine-phosphate adenylyltransferase activity"/>
    <property type="evidence" value="ECO:0007669"/>
    <property type="project" value="UniProtKB-UniRule"/>
</dbReference>
<dbReference type="OrthoDB" id="9806661at2"/>
<evidence type="ECO:0000256" key="7">
    <source>
        <dbReference type="ARBA" id="ARBA00022993"/>
    </source>
</evidence>
<organism evidence="11 12">
    <name type="scientific">Tersicoccus phoenicis</name>
    <dbReference type="NCBI Taxonomy" id="554083"/>
    <lineage>
        <taxon>Bacteria</taxon>
        <taxon>Bacillati</taxon>
        <taxon>Actinomycetota</taxon>
        <taxon>Actinomycetes</taxon>
        <taxon>Micrococcales</taxon>
        <taxon>Micrococcaceae</taxon>
        <taxon>Tersicoccus</taxon>
    </lineage>
</organism>
<proteinExistence type="inferred from homology"/>
<keyword evidence="6 9" id="KW-0460">Magnesium</keyword>
<name>A0A1R1LLD7_9MICC</name>
<comment type="pathway">
    <text evidence="9">Cofactor biosynthesis; coenzyme A biosynthesis; CoA from (R)-pantothenate: step 4/5.</text>
</comment>
<feature type="binding site" evidence="9">
    <location>
        <begin position="123"/>
        <end position="129"/>
    </location>
    <ligand>
        <name>ATP</name>
        <dbReference type="ChEBI" id="CHEBI:30616"/>
    </ligand>
</feature>
<feature type="domain" description="Cytidyltransferase-like" evidence="10">
    <location>
        <begin position="5"/>
        <end position="133"/>
    </location>
</feature>
<comment type="subcellular location">
    <subcellularLocation>
        <location evidence="9">Cytoplasm</location>
    </subcellularLocation>
</comment>
<evidence type="ECO:0000313" key="11">
    <source>
        <dbReference type="EMBL" id="OMH28299.1"/>
    </source>
</evidence>
<dbReference type="InterPro" id="IPR004821">
    <property type="entry name" value="Cyt_trans-like"/>
</dbReference>
<evidence type="ECO:0000256" key="9">
    <source>
        <dbReference type="HAMAP-Rule" id="MF_00151"/>
    </source>
</evidence>